<evidence type="ECO:0000256" key="2">
    <source>
        <dbReference type="ARBA" id="ARBA00023136"/>
    </source>
</evidence>
<protein>
    <submittedName>
        <fullName evidence="4">Uncharacterized protein</fullName>
    </submittedName>
</protein>
<dbReference type="AlphaFoldDB" id="D8S4P6"/>
<evidence type="ECO:0000313" key="4">
    <source>
        <dbReference type="EMBL" id="EFJ20974.1"/>
    </source>
</evidence>
<accession>D8S4P6</accession>
<sequence length="304" mass="33959">MTPVTPAQIAWQQAAGEGNYYAAYFQFGTTYEVQYDNSNNNRKVDTFNNSTSQAWLKTYIVRIRENNLPLPLDVYYTIVNDMKLGKATYVLMLTEGCGIRECVSVRGHEMPRGVRFGGDAEGDEEAGKVAQAGGKFTRISLVVDEDEGIPNSQNLSRIFNKSHFDAAERELQREQQLKALGEELFGGLVAFSCVIFILCLIMLAMYIHLQPVAPDFEVTGAGFVSLAITALTPAQIAEQTSSGSGNYFAAYFTFNASYTILFTNSNKKVDMFVESIELTVFYNGFRPCYERHYVNNWDAKISSV</sequence>
<dbReference type="EMBL" id="GL377601">
    <property type="protein sequence ID" value="EFJ20974.1"/>
    <property type="molecule type" value="Genomic_DNA"/>
</dbReference>
<evidence type="ECO:0000313" key="5">
    <source>
        <dbReference type="Proteomes" id="UP000001514"/>
    </source>
</evidence>
<comment type="subcellular location">
    <subcellularLocation>
        <location evidence="1">Membrane</location>
    </subcellularLocation>
</comment>
<feature type="transmembrane region" description="Helical" evidence="3">
    <location>
        <begin position="184"/>
        <end position="207"/>
    </location>
</feature>
<dbReference type="PANTHER" id="PTHR31234:SF8">
    <property type="entry name" value="EXPRESSED PROTEIN"/>
    <property type="match status" value="1"/>
</dbReference>
<keyword evidence="3" id="KW-1133">Transmembrane helix</keyword>
<dbReference type="Proteomes" id="UP000001514">
    <property type="component" value="Unassembled WGS sequence"/>
</dbReference>
<organism evidence="5">
    <name type="scientific">Selaginella moellendorffii</name>
    <name type="common">Spikemoss</name>
    <dbReference type="NCBI Taxonomy" id="88036"/>
    <lineage>
        <taxon>Eukaryota</taxon>
        <taxon>Viridiplantae</taxon>
        <taxon>Streptophyta</taxon>
        <taxon>Embryophyta</taxon>
        <taxon>Tracheophyta</taxon>
        <taxon>Lycopodiopsida</taxon>
        <taxon>Selaginellales</taxon>
        <taxon>Selaginellaceae</taxon>
        <taxon>Selaginella</taxon>
    </lineage>
</organism>
<evidence type="ECO:0000256" key="1">
    <source>
        <dbReference type="ARBA" id="ARBA00004370"/>
    </source>
</evidence>
<reference evidence="4 5" key="1">
    <citation type="journal article" date="2011" name="Science">
        <title>The Selaginella genome identifies genetic changes associated with the evolution of vascular plants.</title>
        <authorList>
            <person name="Banks J.A."/>
            <person name="Nishiyama T."/>
            <person name="Hasebe M."/>
            <person name="Bowman J.L."/>
            <person name="Gribskov M."/>
            <person name="dePamphilis C."/>
            <person name="Albert V.A."/>
            <person name="Aono N."/>
            <person name="Aoyama T."/>
            <person name="Ambrose B.A."/>
            <person name="Ashton N.W."/>
            <person name="Axtell M.J."/>
            <person name="Barker E."/>
            <person name="Barker M.S."/>
            <person name="Bennetzen J.L."/>
            <person name="Bonawitz N.D."/>
            <person name="Chapple C."/>
            <person name="Cheng C."/>
            <person name="Correa L.G."/>
            <person name="Dacre M."/>
            <person name="DeBarry J."/>
            <person name="Dreyer I."/>
            <person name="Elias M."/>
            <person name="Engstrom E.M."/>
            <person name="Estelle M."/>
            <person name="Feng L."/>
            <person name="Finet C."/>
            <person name="Floyd S.K."/>
            <person name="Frommer W.B."/>
            <person name="Fujita T."/>
            <person name="Gramzow L."/>
            <person name="Gutensohn M."/>
            <person name="Harholt J."/>
            <person name="Hattori M."/>
            <person name="Heyl A."/>
            <person name="Hirai T."/>
            <person name="Hiwatashi Y."/>
            <person name="Ishikawa M."/>
            <person name="Iwata M."/>
            <person name="Karol K.G."/>
            <person name="Koehler B."/>
            <person name="Kolukisaoglu U."/>
            <person name="Kubo M."/>
            <person name="Kurata T."/>
            <person name="Lalonde S."/>
            <person name="Li K."/>
            <person name="Li Y."/>
            <person name="Litt A."/>
            <person name="Lyons E."/>
            <person name="Manning G."/>
            <person name="Maruyama T."/>
            <person name="Michael T.P."/>
            <person name="Mikami K."/>
            <person name="Miyazaki S."/>
            <person name="Morinaga S."/>
            <person name="Murata T."/>
            <person name="Mueller-Roeber B."/>
            <person name="Nelson D.R."/>
            <person name="Obara M."/>
            <person name="Oguri Y."/>
            <person name="Olmstead R.G."/>
            <person name="Onodera N."/>
            <person name="Petersen B.L."/>
            <person name="Pils B."/>
            <person name="Prigge M."/>
            <person name="Rensing S.A."/>
            <person name="Riano-Pachon D.M."/>
            <person name="Roberts A.W."/>
            <person name="Sato Y."/>
            <person name="Scheller H.V."/>
            <person name="Schulz B."/>
            <person name="Schulz C."/>
            <person name="Shakirov E.V."/>
            <person name="Shibagaki N."/>
            <person name="Shinohara N."/>
            <person name="Shippen D.E."/>
            <person name="Soerensen I."/>
            <person name="Sotooka R."/>
            <person name="Sugimoto N."/>
            <person name="Sugita M."/>
            <person name="Sumikawa N."/>
            <person name="Tanurdzic M."/>
            <person name="Theissen G."/>
            <person name="Ulvskov P."/>
            <person name="Wakazuki S."/>
            <person name="Weng J.K."/>
            <person name="Willats W.W."/>
            <person name="Wipf D."/>
            <person name="Wolf P.G."/>
            <person name="Yang L."/>
            <person name="Zimmer A.D."/>
            <person name="Zhu Q."/>
            <person name="Mitros T."/>
            <person name="Hellsten U."/>
            <person name="Loque D."/>
            <person name="Otillar R."/>
            <person name="Salamov A."/>
            <person name="Schmutz J."/>
            <person name="Shapiro H."/>
            <person name="Lindquist E."/>
            <person name="Lucas S."/>
            <person name="Rokhsar D."/>
            <person name="Grigoriev I.V."/>
        </authorList>
    </citation>
    <scope>NUCLEOTIDE SEQUENCE [LARGE SCALE GENOMIC DNA]</scope>
</reference>
<keyword evidence="3" id="KW-0812">Transmembrane</keyword>
<dbReference type="Gramene" id="EFJ20974">
    <property type="protein sequence ID" value="EFJ20974"/>
    <property type="gene ID" value="SELMODRAFT_418106"/>
</dbReference>
<evidence type="ECO:0000256" key="3">
    <source>
        <dbReference type="SAM" id="Phobius"/>
    </source>
</evidence>
<dbReference type="GO" id="GO:0016020">
    <property type="term" value="C:membrane"/>
    <property type="evidence" value="ECO:0007669"/>
    <property type="project" value="UniProtKB-SubCell"/>
</dbReference>
<dbReference type="KEGG" id="smo:SELMODRAFT_418106"/>
<proteinExistence type="predicted"/>
<dbReference type="PANTHER" id="PTHR31234">
    <property type="entry name" value="LATE EMBRYOGENESIS ABUNDANT (LEA) HYDROXYPROLINE-RICH GLYCOPROTEIN FAMILY"/>
    <property type="match status" value="1"/>
</dbReference>
<name>D8S4P6_SELML</name>
<dbReference type="HOGENOM" id="CLU_916443_0_0_1"/>
<dbReference type="InParanoid" id="D8S4P6"/>
<gene>
    <name evidence="4" type="ORF">SELMODRAFT_418106</name>
</gene>
<dbReference type="GO" id="GO:0098542">
    <property type="term" value="P:defense response to other organism"/>
    <property type="evidence" value="ECO:0007669"/>
    <property type="project" value="InterPro"/>
</dbReference>
<keyword evidence="5" id="KW-1185">Reference proteome</keyword>
<keyword evidence="2 3" id="KW-0472">Membrane</keyword>
<dbReference type="InterPro" id="IPR044839">
    <property type="entry name" value="NDR1-like"/>
</dbReference>